<evidence type="ECO:0000259" key="5">
    <source>
        <dbReference type="Pfam" id="PF14508"/>
    </source>
</evidence>
<gene>
    <name evidence="7" type="ORF">QQ020_32095</name>
</gene>
<evidence type="ECO:0000313" key="8">
    <source>
        <dbReference type="Proteomes" id="UP001172083"/>
    </source>
</evidence>
<organism evidence="7 8">
    <name type="scientific">Agaribacillus aureus</name>
    <dbReference type="NCBI Taxonomy" id="3051825"/>
    <lineage>
        <taxon>Bacteria</taxon>
        <taxon>Pseudomonadati</taxon>
        <taxon>Bacteroidota</taxon>
        <taxon>Cytophagia</taxon>
        <taxon>Cytophagales</taxon>
        <taxon>Splendidivirgaceae</taxon>
        <taxon>Agaribacillus</taxon>
    </lineage>
</organism>
<feature type="domain" description="Glycosyl-hydrolase 97 catalytic" evidence="4">
    <location>
        <begin position="301"/>
        <end position="450"/>
    </location>
</feature>
<keyword evidence="3" id="KW-0106">Calcium</keyword>
<dbReference type="InterPro" id="IPR052720">
    <property type="entry name" value="Glycosyl_hydrolase_97"/>
</dbReference>
<reference evidence="7" key="1">
    <citation type="submission" date="2023-06" db="EMBL/GenBank/DDBJ databases">
        <title>Genomic of Agaribacillus aureum.</title>
        <authorList>
            <person name="Wang G."/>
        </authorList>
    </citation>
    <scope>NUCLEOTIDE SEQUENCE</scope>
    <source>
        <strain evidence="7">BMA12</strain>
    </source>
</reference>
<comment type="cofactor">
    <cofactor evidence="1">
        <name>Ca(2+)</name>
        <dbReference type="ChEBI" id="CHEBI:29108"/>
    </cofactor>
</comment>
<name>A0ABT8LK17_9BACT</name>
<dbReference type="Pfam" id="PF14508">
    <property type="entry name" value="GH97_N"/>
    <property type="match status" value="1"/>
</dbReference>
<dbReference type="RefSeq" id="WP_346762093.1">
    <property type="nucleotide sequence ID" value="NZ_JAUJEB010000010.1"/>
</dbReference>
<dbReference type="Gene3D" id="3.20.20.70">
    <property type="entry name" value="Aldolase class I"/>
    <property type="match status" value="1"/>
</dbReference>
<feature type="domain" description="Glycosyl-hydrolase 97 C-terminal oligomerisation" evidence="6">
    <location>
        <begin position="547"/>
        <end position="642"/>
    </location>
</feature>
<dbReference type="InterPro" id="IPR013785">
    <property type="entry name" value="Aldolase_TIM"/>
</dbReference>
<evidence type="ECO:0000256" key="2">
    <source>
        <dbReference type="ARBA" id="ARBA00011245"/>
    </source>
</evidence>
<evidence type="ECO:0000259" key="6">
    <source>
        <dbReference type="Pfam" id="PF14509"/>
    </source>
</evidence>
<protein>
    <submittedName>
        <fullName evidence="7">Glycoside hydrolase family 97 N-terminal domain-containing protein</fullName>
    </submittedName>
</protein>
<dbReference type="InterPro" id="IPR029486">
    <property type="entry name" value="GH97_N"/>
</dbReference>
<evidence type="ECO:0000256" key="1">
    <source>
        <dbReference type="ARBA" id="ARBA00001913"/>
    </source>
</evidence>
<accession>A0ABT8LK17</accession>
<comment type="caution">
    <text evidence="7">The sequence shown here is derived from an EMBL/GenBank/DDBJ whole genome shotgun (WGS) entry which is preliminary data.</text>
</comment>
<comment type="subunit">
    <text evidence="2">Monomer.</text>
</comment>
<proteinExistence type="predicted"/>
<dbReference type="GO" id="GO:0016787">
    <property type="term" value="F:hydrolase activity"/>
    <property type="evidence" value="ECO:0007669"/>
    <property type="project" value="UniProtKB-KW"/>
</dbReference>
<dbReference type="PROSITE" id="PS51257">
    <property type="entry name" value="PROKAR_LIPOPROTEIN"/>
    <property type="match status" value="1"/>
</dbReference>
<keyword evidence="8" id="KW-1185">Reference proteome</keyword>
<feature type="domain" description="Glycosyl-hydrolase 97 N-terminal" evidence="5">
    <location>
        <begin position="42"/>
        <end position="281"/>
    </location>
</feature>
<dbReference type="InterPro" id="IPR029483">
    <property type="entry name" value="GH97_C"/>
</dbReference>
<evidence type="ECO:0000259" key="4">
    <source>
        <dbReference type="Pfam" id="PF10566"/>
    </source>
</evidence>
<sequence>MLFFRITCLAFLFISCSRGNQSELQTGEKKQGSDSIKKQVVVQSPGGDYDLILGIDSKSESLVYAVRYQGGDIIDYSELGFLSDIPGTEALDLVTEEIVHRQVSSRWKPPYGTKKEYPENYSESLVKLHNAETGQPVYDLRLRAYDEGVAFRYEFPKNNRKITIERELTAFSLLSDATTWTAINSQGEITKAPVSSLKTSGERPILIKYTDSLYLAIGEAAQINYSRMKLNSHGTHKLRADLGGTVSFDEPFVSPWRFVMAGKTAGEILENNYLILNLNDPSEIGDTSWIKPGKVIRDLTLTTDGGKAYIDFAVKHNIQYVIESAGWYGNEFTVEADATTATVDPNRSTGPLDMAEVIRYGNEKGIDIMVYVNRNQLEKQLDDILPLYRSWGIKGIKYGFVRTGDQYWTSWMHEAVRKAADHKMVLSIHDDYRPVGYSRTYPNLMTMEGIRGDEESPSNAHTLKTMFTRMIAGAGDNTICYFAPRVLKMGSHASQLAKSVCIYSPLTWLYWYDRPETATLESGGAGGNKPVIREVPELEFFDKVPTTWDDTKVIHSQVGELGTIARKSGRDWFIGTINGETDKDITIPLDFLEPNTNYNATIYFDDPEIPTITHVGIEKITVNSASSIKRNIKGNNGLVIHIFEK</sequence>
<dbReference type="SUPFAM" id="SSF51445">
    <property type="entry name" value="(Trans)glycosidases"/>
    <property type="match status" value="1"/>
</dbReference>
<dbReference type="PANTHER" id="PTHR35803:SF3">
    <property type="entry name" value="ALPHA-GLUCOSIDASE"/>
    <property type="match status" value="1"/>
</dbReference>
<dbReference type="PANTHER" id="PTHR35803">
    <property type="entry name" value="GLUCAN 1,4-ALPHA-GLUCOSIDASE SUSB-RELATED"/>
    <property type="match status" value="1"/>
</dbReference>
<dbReference type="InterPro" id="IPR019563">
    <property type="entry name" value="GH97_catalytic"/>
</dbReference>
<evidence type="ECO:0000256" key="3">
    <source>
        <dbReference type="ARBA" id="ARBA00022837"/>
    </source>
</evidence>
<evidence type="ECO:0000313" key="7">
    <source>
        <dbReference type="EMBL" id="MDN5216756.1"/>
    </source>
</evidence>
<dbReference type="EMBL" id="JAUJEB010000010">
    <property type="protein sequence ID" value="MDN5216756.1"/>
    <property type="molecule type" value="Genomic_DNA"/>
</dbReference>
<dbReference type="Pfam" id="PF14509">
    <property type="entry name" value="GH97_C"/>
    <property type="match status" value="1"/>
</dbReference>
<dbReference type="Pfam" id="PF10566">
    <property type="entry name" value="Glyco_hydro_97"/>
    <property type="match status" value="1"/>
</dbReference>
<dbReference type="Gene3D" id="2.70.98.10">
    <property type="match status" value="1"/>
</dbReference>
<dbReference type="InterPro" id="IPR014718">
    <property type="entry name" value="GH-type_carb-bd"/>
</dbReference>
<dbReference type="Proteomes" id="UP001172083">
    <property type="component" value="Unassembled WGS sequence"/>
</dbReference>
<keyword evidence="7" id="KW-0378">Hydrolase</keyword>
<dbReference type="InterPro" id="IPR017853">
    <property type="entry name" value="GH"/>
</dbReference>